<sequence length="507" mass="56648">MPLVELAYRAAAACGPCRRRKRKCNKDLQGCSTCASYNQSSGVPGVDLDNPPASRRIRPHHPDRREIELRSWTGHHVASKALSPLLDTSTDRLFAEAVTLVGSPEAIKQHATKFFASVQTWLPVVSRLRFFDKLQHHEGDCFQKTAHTLLACTMLLIIHVPDQALDNVARDPLYLKVKRLILLSELECKASLDLVQARLLLASFEFGHGIKPAAYVSIGSCARLAIMLGLDGGQLSDEVLHSACMEERRRTWWGIVILERYISLGFPHHPLITPDPDASSYLPVDDASWDRNPKSILEPVPMTTSSVVQAGPFAREAQAAVLLGRTIIHATRPTSDDEFNVAESYQLDRTLTSFLTVLPKEDVIKPCSAYCGAMGMCISALLLLHDHEMKQHHALTRRSRFLSCLEALEQSRDFVIGRATKYTSEIDTVDMDSLTPFATHAIYQAATMHRRLVQENGASTLYGMKDIPDVLDRMLKSFGQRWRVAAQLHCQLHGMTGHRRFPSLETE</sequence>
<protein>
    <recommendedName>
        <fullName evidence="7">Xylanolytic transcriptional activator regulatory domain-containing protein</fullName>
    </recommendedName>
</protein>
<evidence type="ECO:0000259" key="7">
    <source>
        <dbReference type="SMART" id="SM00906"/>
    </source>
</evidence>
<dbReference type="InterPro" id="IPR007219">
    <property type="entry name" value="XnlR_reg_dom"/>
</dbReference>
<keyword evidence="2" id="KW-0479">Metal-binding</keyword>
<proteinExistence type="predicted"/>
<dbReference type="PANTHER" id="PTHR47338">
    <property type="entry name" value="ZN(II)2CYS6 TRANSCRIPTION FACTOR (EUROFUNG)-RELATED"/>
    <property type="match status" value="1"/>
</dbReference>
<dbReference type="InterPro" id="IPR036864">
    <property type="entry name" value="Zn2-C6_fun-type_DNA-bd_sf"/>
</dbReference>
<dbReference type="GO" id="GO:0000981">
    <property type="term" value="F:DNA-binding transcription factor activity, RNA polymerase II-specific"/>
    <property type="evidence" value="ECO:0007669"/>
    <property type="project" value="InterPro"/>
</dbReference>
<dbReference type="GO" id="GO:0006351">
    <property type="term" value="P:DNA-templated transcription"/>
    <property type="evidence" value="ECO:0007669"/>
    <property type="project" value="InterPro"/>
</dbReference>
<evidence type="ECO:0000256" key="6">
    <source>
        <dbReference type="ARBA" id="ARBA00023242"/>
    </source>
</evidence>
<comment type="subcellular location">
    <subcellularLocation>
        <location evidence="1">Nucleus</location>
    </subcellularLocation>
</comment>
<dbReference type="Pfam" id="PF04082">
    <property type="entry name" value="Fungal_trans"/>
    <property type="match status" value="1"/>
</dbReference>
<dbReference type="OrthoDB" id="270167at2759"/>
<dbReference type="PANTHER" id="PTHR47338:SF20">
    <property type="entry name" value="ZN(II)2CYS6 TRANSCRIPTION FACTOR (EUROFUNG)"/>
    <property type="match status" value="1"/>
</dbReference>
<dbReference type="CDD" id="cd00067">
    <property type="entry name" value="GAL4"/>
    <property type="match status" value="1"/>
</dbReference>
<dbReference type="InterPro" id="IPR001138">
    <property type="entry name" value="Zn2Cys6_DnaBD"/>
</dbReference>
<evidence type="ECO:0000313" key="9">
    <source>
        <dbReference type="Proteomes" id="UP000288859"/>
    </source>
</evidence>
<dbReference type="CDD" id="cd12148">
    <property type="entry name" value="fungal_TF_MHR"/>
    <property type="match status" value="1"/>
</dbReference>
<accession>A0A438MSH9</accession>
<dbReference type="Pfam" id="PF00172">
    <property type="entry name" value="Zn_clus"/>
    <property type="match status" value="1"/>
</dbReference>
<dbReference type="VEuPathDB" id="FungiDB:PV10_03428"/>
<dbReference type="GO" id="GO:0008270">
    <property type="term" value="F:zinc ion binding"/>
    <property type="evidence" value="ECO:0007669"/>
    <property type="project" value="InterPro"/>
</dbReference>
<dbReference type="SMART" id="SM00906">
    <property type="entry name" value="Fungal_trans"/>
    <property type="match status" value="1"/>
</dbReference>
<evidence type="ECO:0000256" key="4">
    <source>
        <dbReference type="ARBA" id="ARBA00023125"/>
    </source>
</evidence>
<organism evidence="8 9">
    <name type="scientific">Exophiala mesophila</name>
    <name type="common">Black yeast-like fungus</name>
    <dbReference type="NCBI Taxonomy" id="212818"/>
    <lineage>
        <taxon>Eukaryota</taxon>
        <taxon>Fungi</taxon>
        <taxon>Dikarya</taxon>
        <taxon>Ascomycota</taxon>
        <taxon>Pezizomycotina</taxon>
        <taxon>Eurotiomycetes</taxon>
        <taxon>Chaetothyriomycetidae</taxon>
        <taxon>Chaetothyriales</taxon>
        <taxon>Herpotrichiellaceae</taxon>
        <taxon>Exophiala</taxon>
    </lineage>
</organism>
<reference evidence="8 9" key="1">
    <citation type="submission" date="2017-03" db="EMBL/GenBank/DDBJ databases">
        <title>Genomes of endolithic fungi from Antarctica.</title>
        <authorList>
            <person name="Coleine C."/>
            <person name="Masonjones S."/>
            <person name="Stajich J.E."/>
        </authorList>
    </citation>
    <scope>NUCLEOTIDE SEQUENCE [LARGE SCALE GENOMIC DNA]</scope>
    <source>
        <strain evidence="8 9">CCFEE 6314</strain>
    </source>
</reference>
<evidence type="ECO:0000256" key="5">
    <source>
        <dbReference type="ARBA" id="ARBA00023163"/>
    </source>
</evidence>
<dbReference type="Proteomes" id="UP000288859">
    <property type="component" value="Unassembled WGS sequence"/>
</dbReference>
<name>A0A438MSH9_EXOME</name>
<dbReference type="GO" id="GO:0005634">
    <property type="term" value="C:nucleus"/>
    <property type="evidence" value="ECO:0007669"/>
    <property type="project" value="UniProtKB-SubCell"/>
</dbReference>
<keyword evidence="5" id="KW-0804">Transcription</keyword>
<keyword evidence="3" id="KW-0805">Transcription regulation</keyword>
<dbReference type="AlphaFoldDB" id="A0A438MSH9"/>
<dbReference type="GO" id="GO:0003677">
    <property type="term" value="F:DNA binding"/>
    <property type="evidence" value="ECO:0007669"/>
    <property type="project" value="UniProtKB-KW"/>
</dbReference>
<keyword evidence="4" id="KW-0238">DNA-binding</keyword>
<evidence type="ECO:0000256" key="2">
    <source>
        <dbReference type="ARBA" id="ARBA00022723"/>
    </source>
</evidence>
<evidence type="ECO:0000256" key="3">
    <source>
        <dbReference type="ARBA" id="ARBA00023015"/>
    </source>
</evidence>
<dbReference type="EMBL" id="NAJM01000058">
    <property type="protein sequence ID" value="RVX66597.1"/>
    <property type="molecule type" value="Genomic_DNA"/>
</dbReference>
<dbReference type="SUPFAM" id="SSF57701">
    <property type="entry name" value="Zn2/Cys6 DNA-binding domain"/>
    <property type="match status" value="1"/>
</dbReference>
<dbReference type="Gene3D" id="4.10.240.10">
    <property type="entry name" value="Zn(2)-C6 fungal-type DNA-binding domain"/>
    <property type="match status" value="1"/>
</dbReference>
<gene>
    <name evidence="8" type="ORF">B0A52_09348</name>
</gene>
<evidence type="ECO:0000313" key="8">
    <source>
        <dbReference type="EMBL" id="RVX66597.1"/>
    </source>
</evidence>
<dbReference type="InterPro" id="IPR050815">
    <property type="entry name" value="TF_fung"/>
</dbReference>
<evidence type="ECO:0000256" key="1">
    <source>
        <dbReference type="ARBA" id="ARBA00004123"/>
    </source>
</evidence>
<keyword evidence="6" id="KW-0539">Nucleus</keyword>
<comment type="caution">
    <text evidence="8">The sequence shown here is derived from an EMBL/GenBank/DDBJ whole genome shotgun (WGS) entry which is preliminary data.</text>
</comment>
<feature type="domain" description="Xylanolytic transcriptional activator regulatory" evidence="7">
    <location>
        <begin position="214"/>
        <end position="289"/>
    </location>
</feature>